<name>A0ABS9ZTG5_9SPHI</name>
<feature type="chain" id="PRO_5046662381" evidence="6">
    <location>
        <begin position="22"/>
        <end position="553"/>
    </location>
</feature>
<feature type="signal peptide" evidence="6">
    <location>
        <begin position="1"/>
        <end position="21"/>
    </location>
</feature>
<protein>
    <submittedName>
        <fullName evidence="9">RagB/SusD family nutrient uptake outer membrane protein</fullName>
    </submittedName>
</protein>
<comment type="caution">
    <text evidence="9">The sequence shown here is derived from an EMBL/GenBank/DDBJ whole genome shotgun (WGS) entry which is preliminary data.</text>
</comment>
<dbReference type="PROSITE" id="PS51257">
    <property type="entry name" value="PROKAR_LIPOPROTEIN"/>
    <property type="match status" value="1"/>
</dbReference>
<evidence type="ECO:0000256" key="3">
    <source>
        <dbReference type="ARBA" id="ARBA00022729"/>
    </source>
</evidence>
<keyword evidence="3 6" id="KW-0732">Signal</keyword>
<keyword evidence="4" id="KW-0472">Membrane</keyword>
<dbReference type="Pfam" id="PF14322">
    <property type="entry name" value="SusD-like_3"/>
    <property type="match status" value="1"/>
</dbReference>
<evidence type="ECO:0000313" key="10">
    <source>
        <dbReference type="Proteomes" id="UP001165460"/>
    </source>
</evidence>
<dbReference type="InterPro" id="IPR033985">
    <property type="entry name" value="SusD-like_N"/>
</dbReference>
<keyword evidence="10" id="KW-1185">Reference proteome</keyword>
<evidence type="ECO:0000259" key="7">
    <source>
        <dbReference type="Pfam" id="PF07980"/>
    </source>
</evidence>
<evidence type="ECO:0000256" key="2">
    <source>
        <dbReference type="ARBA" id="ARBA00006275"/>
    </source>
</evidence>
<dbReference type="InterPro" id="IPR011990">
    <property type="entry name" value="TPR-like_helical_dom_sf"/>
</dbReference>
<dbReference type="Gene3D" id="1.25.40.390">
    <property type="match status" value="1"/>
</dbReference>
<evidence type="ECO:0000256" key="6">
    <source>
        <dbReference type="SAM" id="SignalP"/>
    </source>
</evidence>
<evidence type="ECO:0000256" key="1">
    <source>
        <dbReference type="ARBA" id="ARBA00004442"/>
    </source>
</evidence>
<evidence type="ECO:0000256" key="4">
    <source>
        <dbReference type="ARBA" id="ARBA00023136"/>
    </source>
</evidence>
<dbReference type="Proteomes" id="UP001165460">
    <property type="component" value="Unassembled WGS sequence"/>
</dbReference>
<dbReference type="Pfam" id="PF07980">
    <property type="entry name" value="SusD_RagB"/>
    <property type="match status" value="1"/>
</dbReference>
<evidence type="ECO:0000313" key="9">
    <source>
        <dbReference type="EMBL" id="MCJ0741895.1"/>
    </source>
</evidence>
<comment type="subcellular location">
    <subcellularLocation>
        <location evidence="1">Cell outer membrane</location>
    </subcellularLocation>
</comment>
<reference evidence="9" key="1">
    <citation type="submission" date="2022-03" db="EMBL/GenBank/DDBJ databases">
        <authorList>
            <person name="Woo C.Y."/>
        </authorList>
    </citation>
    <scope>NUCLEOTIDE SEQUENCE</scope>
    <source>
        <strain evidence="9">CYS-01</strain>
    </source>
</reference>
<evidence type="ECO:0000259" key="8">
    <source>
        <dbReference type="Pfam" id="PF14322"/>
    </source>
</evidence>
<proteinExistence type="inferred from homology"/>
<dbReference type="InterPro" id="IPR012944">
    <property type="entry name" value="SusD_RagB_dom"/>
</dbReference>
<comment type="similarity">
    <text evidence="2">Belongs to the SusD family.</text>
</comment>
<organism evidence="9 10">
    <name type="scientific">Pedobacter montanisoli</name>
    <dbReference type="NCBI Taxonomy" id="2923277"/>
    <lineage>
        <taxon>Bacteria</taxon>
        <taxon>Pseudomonadati</taxon>
        <taxon>Bacteroidota</taxon>
        <taxon>Sphingobacteriia</taxon>
        <taxon>Sphingobacteriales</taxon>
        <taxon>Sphingobacteriaceae</taxon>
        <taxon>Pedobacter</taxon>
    </lineage>
</organism>
<keyword evidence="5" id="KW-0998">Cell outer membrane</keyword>
<dbReference type="RefSeq" id="WP_243359566.1">
    <property type="nucleotide sequence ID" value="NZ_JALGBH010000001.1"/>
</dbReference>
<evidence type="ECO:0000256" key="5">
    <source>
        <dbReference type="ARBA" id="ARBA00023237"/>
    </source>
</evidence>
<gene>
    <name evidence="9" type="ORF">MMF97_04155</name>
</gene>
<feature type="domain" description="RagB/SusD" evidence="7">
    <location>
        <begin position="285"/>
        <end position="552"/>
    </location>
</feature>
<accession>A0ABS9ZTG5</accession>
<dbReference type="EMBL" id="JALGBH010000001">
    <property type="protein sequence ID" value="MCJ0741895.1"/>
    <property type="molecule type" value="Genomic_DNA"/>
</dbReference>
<sequence length="553" mass="62239">MKIFKISFLLSIFLLVGACKKLDLGPADQFEDSNFWTNENNVRTYSWEFYNLFTGFGTGTTADFYFSAFSDDQATTGFSNFAVSAPATNSNWSWYYIRKANILIDRVDKIASLSQEAKNHWKGVGRFFRAMDYFNKVKLFGGVPWIDSELDIAQNDLIYKKRDTRKFVMDKVMEDLDFAIANLRDNNLNEVNKSVALALKSRVALFEGTYRKYHTELGLQADAEAYLKAAKQASEALMTGKYILTTQYGPVYNSMDLKGNTEVILYKEYVAGTLTHSVIGYTASTTTMHGLTKSAVESYVYTDGLPVGQSPLATGDATITAVRKDRDDRLLKTISDFLCYQGNLSPQGFSSSTGYRPAKFLNSVSNQLAPYNETDAPIFWLAEVLLNYAEASAELNDLGVYTLTQNDLDKSVNKLRQRANVKPLILSGTNVMSGIAGDVIINDPKRTADISPIIWEIRRERRTELMMDGFRYNDLMRWKKGEYLDTTLNPDCILGANVPNNGKVTRNAAGYIMPYTATTVRKFISPKHYLSPIPTGQISLYPNNNLEQNPDWN</sequence>
<dbReference type="SUPFAM" id="SSF48452">
    <property type="entry name" value="TPR-like"/>
    <property type="match status" value="1"/>
</dbReference>
<feature type="domain" description="SusD-like N-terminal" evidence="8">
    <location>
        <begin position="82"/>
        <end position="205"/>
    </location>
</feature>